<dbReference type="GO" id="GO:0000976">
    <property type="term" value="F:transcription cis-regulatory region binding"/>
    <property type="evidence" value="ECO:0007669"/>
    <property type="project" value="TreeGrafter"/>
</dbReference>
<dbReference type="PANTHER" id="PTHR30055:SF181">
    <property type="entry name" value="BLR6905 PROTEIN"/>
    <property type="match status" value="1"/>
</dbReference>
<dbReference type="RefSeq" id="WP_062091539.1">
    <property type="nucleotide sequence ID" value="NZ_FCOK02000075.1"/>
</dbReference>
<keyword evidence="1 2" id="KW-0238">DNA-binding</keyword>
<dbReference type="SUPFAM" id="SSF48498">
    <property type="entry name" value="Tetracyclin repressor-like, C-terminal domain"/>
    <property type="match status" value="1"/>
</dbReference>
<evidence type="ECO:0000313" key="5">
    <source>
        <dbReference type="Proteomes" id="UP000054683"/>
    </source>
</evidence>
<protein>
    <submittedName>
        <fullName evidence="4">TetR family transcriptional regulator</fullName>
    </submittedName>
</protein>
<evidence type="ECO:0000313" key="4">
    <source>
        <dbReference type="EMBL" id="SAL65189.1"/>
    </source>
</evidence>
<reference evidence="4 5" key="1">
    <citation type="submission" date="2016-01" db="EMBL/GenBank/DDBJ databases">
        <authorList>
            <person name="Oliw E.H."/>
        </authorList>
    </citation>
    <scope>NUCLEOTIDE SEQUENCE [LARGE SCALE GENOMIC DNA]</scope>
    <source>
        <strain evidence="4">LMG 27134</strain>
    </source>
</reference>
<dbReference type="PROSITE" id="PS50977">
    <property type="entry name" value="HTH_TETR_2"/>
    <property type="match status" value="1"/>
</dbReference>
<dbReference type="Proteomes" id="UP000054683">
    <property type="component" value="Unassembled WGS sequence"/>
</dbReference>
<dbReference type="Pfam" id="PF00440">
    <property type="entry name" value="TetR_N"/>
    <property type="match status" value="1"/>
</dbReference>
<dbReference type="InterPro" id="IPR050109">
    <property type="entry name" value="HTH-type_TetR-like_transc_reg"/>
</dbReference>
<dbReference type="InterPro" id="IPR041474">
    <property type="entry name" value="NicS_C"/>
</dbReference>
<dbReference type="PRINTS" id="PR00455">
    <property type="entry name" value="HTHTETR"/>
</dbReference>
<dbReference type="Pfam" id="PF17938">
    <property type="entry name" value="TetR_C_29"/>
    <property type="match status" value="1"/>
</dbReference>
<dbReference type="InterPro" id="IPR009057">
    <property type="entry name" value="Homeodomain-like_sf"/>
</dbReference>
<feature type="domain" description="HTH tetR-type" evidence="3">
    <location>
        <begin position="10"/>
        <end position="70"/>
    </location>
</feature>
<organism evidence="4 5">
    <name type="scientific">Caballeronia udeis</name>
    <dbReference type="NCBI Taxonomy" id="1232866"/>
    <lineage>
        <taxon>Bacteria</taxon>
        <taxon>Pseudomonadati</taxon>
        <taxon>Pseudomonadota</taxon>
        <taxon>Betaproteobacteria</taxon>
        <taxon>Burkholderiales</taxon>
        <taxon>Burkholderiaceae</taxon>
        <taxon>Caballeronia</taxon>
    </lineage>
</organism>
<dbReference type="Gene3D" id="1.10.357.10">
    <property type="entry name" value="Tetracycline Repressor, domain 2"/>
    <property type="match status" value="1"/>
</dbReference>
<evidence type="ECO:0000259" key="3">
    <source>
        <dbReference type="PROSITE" id="PS50977"/>
    </source>
</evidence>
<dbReference type="SUPFAM" id="SSF46689">
    <property type="entry name" value="Homeodomain-like"/>
    <property type="match status" value="1"/>
</dbReference>
<feature type="DNA-binding region" description="H-T-H motif" evidence="2">
    <location>
        <begin position="33"/>
        <end position="52"/>
    </location>
</feature>
<sequence length="216" mass="23850">MNPSKPGNAPDGRTRILAAALQVFASSGFEGSSLRQIASHAGETHQLLVYHFKTKDALWRAVVMSIFEESMQERSVADWAEKAVTEEPASVLREMFHAFAMFTAQHPEFHRLLSFEGQTNSDRFNWLIETYIRPYYEISIGAIQAGQQAGVVRAGDPGRLHYAVIGIVTTSIVFANEYSRMTGLDPRSPAEVEKTVNLVCDLLGLPSTENGPFAST</sequence>
<proteinExistence type="predicted"/>
<dbReference type="EMBL" id="FCOK02000075">
    <property type="protein sequence ID" value="SAL65189.1"/>
    <property type="molecule type" value="Genomic_DNA"/>
</dbReference>
<gene>
    <name evidence="4" type="ORF">AWB69_07365</name>
</gene>
<accession>A0A158J9Q3</accession>
<evidence type="ECO:0000256" key="2">
    <source>
        <dbReference type="PROSITE-ProRule" id="PRU00335"/>
    </source>
</evidence>
<dbReference type="AlphaFoldDB" id="A0A158J9Q3"/>
<evidence type="ECO:0000256" key="1">
    <source>
        <dbReference type="ARBA" id="ARBA00023125"/>
    </source>
</evidence>
<dbReference type="GO" id="GO:0003700">
    <property type="term" value="F:DNA-binding transcription factor activity"/>
    <property type="evidence" value="ECO:0007669"/>
    <property type="project" value="TreeGrafter"/>
</dbReference>
<name>A0A158J9Q3_9BURK</name>
<dbReference type="InterPro" id="IPR001647">
    <property type="entry name" value="HTH_TetR"/>
</dbReference>
<dbReference type="InterPro" id="IPR036271">
    <property type="entry name" value="Tet_transcr_reg_TetR-rel_C_sf"/>
</dbReference>
<dbReference type="PANTHER" id="PTHR30055">
    <property type="entry name" value="HTH-TYPE TRANSCRIPTIONAL REGULATOR RUTR"/>
    <property type="match status" value="1"/>
</dbReference>
<dbReference type="OrthoDB" id="2356263at2"/>